<reference evidence="2" key="1">
    <citation type="journal article" date="2014" name="Int. J. Syst. Evol. Microbiol.">
        <title>Complete genome sequence of Corynebacterium casei LMG S-19264T (=DSM 44701T), isolated from a smear-ripened cheese.</title>
        <authorList>
            <consortium name="US DOE Joint Genome Institute (JGI-PGF)"/>
            <person name="Walter F."/>
            <person name="Albersmeier A."/>
            <person name="Kalinowski J."/>
            <person name="Ruckert C."/>
        </authorList>
    </citation>
    <scope>NUCLEOTIDE SEQUENCE</scope>
    <source>
        <strain evidence="2">CGMCC 1.8984</strain>
    </source>
</reference>
<keyword evidence="1" id="KW-1133">Transmembrane helix</keyword>
<name>A0A917UNU2_9MICO</name>
<evidence type="ECO:0008006" key="4">
    <source>
        <dbReference type="Google" id="ProtNLM"/>
    </source>
</evidence>
<reference evidence="2" key="2">
    <citation type="submission" date="2020-09" db="EMBL/GenBank/DDBJ databases">
        <authorList>
            <person name="Sun Q."/>
            <person name="Zhou Y."/>
        </authorList>
    </citation>
    <scope>NUCLEOTIDE SEQUENCE</scope>
    <source>
        <strain evidence="2">CGMCC 1.8984</strain>
    </source>
</reference>
<feature type="transmembrane region" description="Helical" evidence="1">
    <location>
        <begin position="416"/>
        <end position="443"/>
    </location>
</feature>
<evidence type="ECO:0000256" key="1">
    <source>
        <dbReference type="SAM" id="Phobius"/>
    </source>
</evidence>
<protein>
    <recommendedName>
        <fullName evidence="4">YfhO family protein</fullName>
    </recommendedName>
</protein>
<gene>
    <name evidence="2" type="ORF">GCM10011372_06550</name>
</gene>
<keyword evidence="1" id="KW-0812">Transmembrane</keyword>
<evidence type="ECO:0000313" key="2">
    <source>
        <dbReference type="EMBL" id="GGJ71323.1"/>
    </source>
</evidence>
<feature type="transmembrane region" description="Helical" evidence="1">
    <location>
        <begin position="191"/>
        <end position="220"/>
    </location>
</feature>
<organism evidence="2 3">
    <name type="scientific">Agromyces bauzanensis</name>
    <dbReference type="NCBI Taxonomy" id="1308924"/>
    <lineage>
        <taxon>Bacteria</taxon>
        <taxon>Bacillati</taxon>
        <taxon>Actinomycetota</taxon>
        <taxon>Actinomycetes</taxon>
        <taxon>Micrococcales</taxon>
        <taxon>Microbacteriaceae</taxon>
        <taxon>Agromyces</taxon>
    </lineage>
</organism>
<feature type="transmembrane region" description="Helical" evidence="1">
    <location>
        <begin position="375"/>
        <end position="396"/>
    </location>
</feature>
<feature type="transmembrane region" description="Helical" evidence="1">
    <location>
        <begin position="878"/>
        <end position="898"/>
    </location>
</feature>
<evidence type="ECO:0000313" key="3">
    <source>
        <dbReference type="Proteomes" id="UP000636956"/>
    </source>
</evidence>
<feature type="transmembrane region" description="Helical" evidence="1">
    <location>
        <begin position="455"/>
        <end position="475"/>
    </location>
</feature>
<feature type="transmembrane region" description="Helical" evidence="1">
    <location>
        <begin position="309"/>
        <end position="327"/>
    </location>
</feature>
<sequence>MVGWAALVVFTVLSIGGPLVGAGTFLRTEGFTSFAPWSATAEDTTPILLLTGDTIDSVAPQTILLSEQAGAGDFAEWNQYVAGGTELGGLPNSGAYSPLSLPWWVLPPELAAGYVKLLEIVVITVGMSLFLRRLGIVRVAWPVASLTFAASGFMVAWTNWPQTRVAALIPLLFWALDRASVRTRLIDAVPVALAVAAILLGGFPAIAGYGLYAGAAYVLVRSIVVRRRVLAVVGSGAVSAIGVVLGVALAGWQIVPFAVNASSVIDFDVRAQTPEMHLAWSALASALVPDLNGGPDPVGVWVPGHPVEVFSYLGAVVLVLVAVAILIPTRARSRHGATVFFTVAFFVAIVMTYVGDGFLAPFIELPVFSSNHIGRMRAMVGFFAAVLAAFGIHAALDPAPLRSVLRASRAHARVAWATVVRCILAGAIAVCAVTLVLTSLGQVPADRYLLMRREVMFVAVGAGIAIVLIASSWMFRLFPRSIVTAVIPVLIVVPALGVTSVWWQSSRDSTFYATTATHEFLAEHLGQDRYATVEQAMLPGSNTAYRLRSVGGHAFHTAEWRDLLRAVDPDSFATPTYSTLRAATLDESAGSPILDRLGVRFLVADPGTVVGTVESTPDSATTIAASDGVPVFSATGRGPLRGISVDLHSPAAGSGGVTIKADVVGGDGSVLATTSTWVRAFADVRSIAIAGDDIPTEAPWSVRLTLSGIDAPVELAASADGALAIGITRPEDDDLRIVHTGDATVYERASALERVRWASEEQVIEDPDAQVDALAAGSVPAEAVILDSADDAREPDAGSTAEIDAHQIEEDTFRYDVEAEGAGWLVIEDSFSRPGWTASIDGVSTTIASADHAAGAVFVSSGTHSVEVRYRTPGLVTGSWATMSAAIVLLVIAAAGVIRTVRARRGRLSD</sequence>
<feature type="transmembrane region" description="Helical" evidence="1">
    <location>
        <begin position="482"/>
        <end position="503"/>
    </location>
</feature>
<feature type="transmembrane region" description="Helical" evidence="1">
    <location>
        <begin position="139"/>
        <end position="160"/>
    </location>
</feature>
<feature type="transmembrane region" description="Helical" evidence="1">
    <location>
        <begin position="229"/>
        <end position="255"/>
    </location>
</feature>
<dbReference type="EMBL" id="BMMD01000002">
    <property type="protein sequence ID" value="GGJ71323.1"/>
    <property type="molecule type" value="Genomic_DNA"/>
</dbReference>
<dbReference type="AlphaFoldDB" id="A0A917UNU2"/>
<keyword evidence="3" id="KW-1185">Reference proteome</keyword>
<dbReference type="Proteomes" id="UP000636956">
    <property type="component" value="Unassembled WGS sequence"/>
</dbReference>
<proteinExistence type="predicted"/>
<keyword evidence="1" id="KW-0472">Membrane</keyword>
<accession>A0A917UNU2</accession>
<feature type="transmembrane region" description="Helical" evidence="1">
    <location>
        <begin position="339"/>
        <end position="363"/>
    </location>
</feature>
<comment type="caution">
    <text evidence="2">The sequence shown here is derived from an EMBL/GenBank/DDBJ whole genome shotgun (WGS) entry which is preliminary data.</text>
</comment>